<dbReference type="PANTHER" id="PTHR11715">
    <property type="entry name" value="GLYCINE CLEAVAGE SYSTEM H PROTEIN"/>
    <property type="match status" value="1"/>
</dbReference>
<feature type="domain" description="Lipoyl-binding" evidence="5">
    <location>
        <begin position="22"/>
        <end position="103"/>
    </location>
</feature>
<dbReference type="Proteomes" id="UP001321786">
    <property type="component" value="Chromosome"/>
</dbReference>
<evidence type="ECO:0000259" key="5">
    <source>
        <dbReference type="PROSITE" id="PS50968"/>
    </source>
</evidence>
<dbReference type="KEGG" id="hprf:HLPR_04260"/>
<dbReference type="HAMAP" id="MF_00272">
    <property type="entry name" value="GcvH"/>
    <property type="match status" value="1"/>
</dbReference>
<evidence type="ECO:0000313" key="7">
    <source>
        <dbReference type="Proteomes" id="UP001321786"/>
    </source>
</evidence>
<keyword evidence="7" id="KW-1185">Reference proteome</keyword>
<evidence type="ECO:0000256" key="1">
    <source>
        <dbReference type="ARBA" id="ARBA00009249"/>
    </source>
</evidence>
<evidence type="ECO:0000313" key="6">
    <source>
        <dbReference type="EMBL" id="BEP28095.1"/>
    </source>
</evidence>
<dbReference type="InterPro" id="IPR000089">
    <property type="entry name" value="Biotin_lipoyl"/>
</dbReference>
<dbReference type="GO" id="GO:0019464">
    <property type="term" value="P:glycine decarboxylation via glycine cleavage system"/>
    <property type="evidence" value="ECO:0007669"/>
    <property type="project" value="UniProtKB-UniRule"/>
</dbReference>
<dbReference type="NCBIfam" id="TIGR00527">
    <property type="entry name" value="gcvH"/>
    <property type="match status" value="1"/>
</dbReference>
<dbReference type="NCBIfam" id="NF002270">
    <property type="entry name" value="PRK01202.1"/>
    <property type="match status" value="1"/>
</dbReference>
<sequence>MKVVEGLLYAEDHEWVKVEGNVATIGLSDFAQHELGDIVFLELPEVDDELAAGDVFGVVESVKAASDSFTPVSGKVIEVNEDLLDAPEGVNSDAFGSWMYKIELSNKEELDGLMDSTKYTEFCSK</sequence>
<protein>
    <recommendedName>
        <fullName evidence="3">Glycine cleavage system H protein</fullName>
    </recommendedName>
</protein>
<dbReference type="SUPFAM" id="SSF51230">
    <property type="entry name" value="Single hybrid motif"/>
    <property type="match status" value="1"/>
</dbReference>
<evidence type="ECO:0000256" key="3">
    <source>
        <dbReference type="HAMAP-Rule" id="MF_00272"/>
    </source>
</evidence>
<accession>A0AAU9E2H2</accession>
<dbReference type="InterPro" id="IPR017453">
    <property type="entry name" value="GCV_H_sub"/>
</dbReference>
<gene>
    <name evidence="3 6" type="primary">gcvH</name>
    <name evidence="6" type="ORF">HLPR_04260</name>
</gene>
<evidence type="ECO:0000256" key="4">
    <source>
        <dbReference type="PIRSR" id="PIRSR617453-50"/>
    </source>
</evidence>
<proteinExistence type="inferred from homology"/>
<dbReference type="GO" id="GO:0005960">
    <property type="term" value="C:glycine cleavage complex"/>
    <property type="evidence" value="ECO:0007669"/>
    <property type="project" value="InterPro"/>
</dbReference>
<dbReference type="GO" id="GO:0009249">
    <property type="term" value="P:protein lipoylation"/>
    <property type="evidence" value="ECO:0007669"/>
    <property type="project" value="TreeGrafter"/>
</dbReference>
<dbReference type="PROSITE" id="PS00189">
    <property type="entry name" value="LIPOYL"/>
    <property type="match status" value="1"/>
</dbReference>
<dbReference type="PROSITE" id="PS50968">
    <property type="entry name" value="BIOTINYL_LIPOYL"/>
    <property type="match status" value="1"/>
</dbReference>
<dbReference type="PANTHER" id="PTHR11715:SF3">
    <property type="entry name" value="GLYCINE CLEAVAGE SYSTEM H PROTEIN-RELATED"/>
    <property type="match status" value="1"/>
</dbReference>
<comment type="subunit">
    <text evidence="3">The glycine cleavage system is composed of four proteins: P, T, L and H.</text>
</comment>
<comment type="function">
    <text evidence="3">The glycine cleavage system catalyzes the degradation of glycine. The H protein shuttles the methylamine group of glycine from the P protein to the T protein.</text>
</comment>
<dbReference type="InterPro" id="IPR003016">
    <property type="entry name" value="2-oxoA_DH_lipoyl-BS"/>
</dbReference>
<dbReference type="CDD" id="cd06848">
    <property type="entry name" value="GCS_H"/>
    <property type="match status" value="1"/>
</dbReference>
<dbReference type="Pfam" id="PF01597">
    <property type="entry name" value="GCV_H"/>
    <property type="match status" value="1"/>
</dbReference>
<dbReference type="RefSeq" id="WP_338536439.1">
    <property type="nucleotide sequence ID" value="NZ_AP028654.1"/>
</dbReference>
<evidence type="ECO:0000256" key="2">
    <source>
        <dbReference type="ARBA" id="ARBA00022823"/>
    </source>
</evidence>
<comment type="cofactor">
    <cofactor evidence="3">
        <name>(R)-lipoate</name>
        <dbReference type="ChEBI" id="CHEBI:83088"/>
    </cofactor>
    <text evidence="3">Binds 1 lipoyl cofactor covalently.</text>
</comment>
<dbReference type="AlphaFoldDB" id="A0AAU9E2H2"/>
<dbReference type="EMBL" id="AP028654">
    <property type="protein sequence ID" value="BEP28095.1"/>
    <property type="molecule type" value="Genomic_DNA"/>
</dbReference>
<keyword evidence="2 3" id="KW-0450">Lipoyl</keyword>
<organism evidence="6 7">
    <name type="scientific">Helicovermis profundi</name>
    <dbReference type="NCBI Taxonomy" id="3065157"/>
    <lineage>
        <taxon>Bacteria</taxon>
        <taxon>Bacillati</taxon>
        <taxon>Bacillota</taxon>
        <taxon>Clostridia</taxon>
        <taxon>Helicovermis</taxon>
    </lineage>
</organism>
<dbReference type="InterPro" id="IPR033753">
    <property type="entry name" value="GCV_H/Fam206"/>
</dbReference>
<dbReference type="Gene3D" id="2.40.50.100">
    <property type="match status" value="1"/>
</dbReference>
<name>A0AAU9E2H2_9FIRM</name>
<dbReference type="GO" id="GO:0005737">
    <property type="term" value="C:cytoplasm"/>
    <property type="evidence" value="ECO:0007669"/>
    <property type="project" value="TreeGrafter"/>
</dbReference>
<reference evidence="6 7" key="1">
    <citation type="submission" date="2023-08" db="EMBL/GenBank/DDBJ databases">
        <title>Helicovermis profunda gen. nov., sp. nov., a novel mesophilic, fermentative bacterium within the Bacillota from a deep-sea hydrothermal vent chimney.</title>
        <authorList>
            <person name="Miyazaki U."/>
            <person name="Mizutani D."/>
            <person name="Hashimoto Y."/>
            <person name="Tame A."/>
            <person name="Sawayama S."/>
            <person name="Miyazaki J."/>
            <person name="Takai K."/>
            <person name="Nakagawa S."/>
        </authorList>
    </citation>
    <scope>NUCLEOTIDE SEQUENCE [LARGE SCALE GENOMIC DNA]</scope>
    <source>
        <strain evidence="6 7">S502</strain>
    </source>
</reference>
<dbReference type="InterPro" id="IPR002930">
    <property type="entry name" value="GCV_H"/>
</dbReference>
<feature type="modified residue" description="N6-lipoyllysine" evidence="3 4">
    <location>
        <position position="63"/>
    </location>
</feature>
<comment type="similarity">
    <text evidence="1 3">Belongs to the GcvH family.</text>
</comment>
<dbReference type="InterPro" id="IPR011053">
    <property type="entry name" value="Single_hybrid_motif"/>
</dbReference>